<proteinExistence type="predicted"/>
<keyword evidence="2" id="KW-1185">Reference proteome</keyword>
<organism evidence="1 2">
    <name type="scientific">Dermacentor silvarum</name>
    <name type="common">Tick</name>
    <dbReference type="NCBI Taxonomy" id="543639"/>
    <lineage>
        <taxon>Eukaryota</taxon>
        <taxon>Metazoa</taxon>
        <taxon>Ecdysozoa</taxon>
        <taxon>Arthropoda</taxon>
        <taxon>Chelicerata</taxon>
        <taxon>Arachnida</taxon>
        <taxon>Acari</taxon>
        <taxon>Parasitiformes</taxon>
        <taxon>Ixodida</taxon>
        <taxon>Ixodoidea</taxon>
        <taxon>Ixodidae</taxon>
        <taxon>Rhipicephalinae</taxon>
        <taxon>Dermacentor</taxon>
    </lineage>
</organism>
<protein>
    <submittedName>
        <fullName evidence="1">Uncharacterized protein</fullName>
    </submittedName>
</protein>
<gene>
    <name evidence="1" type="ORF">HPB49_006208</name>
</gene>
<dbReference type="Proteomes" id="UP000821865">
    <property type="component" value="Chromosome 9"/>
</dbReference>
<comment type="caution">
    <text evidence="1">The sequence shown here is derived from an EMBL/GenBank/DDBJ whole genome shotgun (WGS) entry which is preliminary data.</text>
</comment>
<dbReference type="EMBL" id="CM023478">
    <property type="protein sequence ID" value="KAH7932986.1"/>
    <property type="molecule type" value="Genomic_DNA"/>
</dbReference>
<evidence type="ECO:0000313" key="1">
    <source>
        <dbReference type="EMBL" id="KAH7932986.1"/>
    </source>
</evidence>
<evidence type="ECO:0000313" key="2">
    <source>
        <dbReference type="Proteomes" id="UP000821865"/>
    </source>
</evidence>
<name>A0ACB8C2D3_DERSI</name>
<accession>A0ACB8C2D3</accession>
<sequence length="191" mass="21856">MESQPKDQADPVGKGTTRKGERLDGGGSGLILGPLWTGAKQVIQWHLLPSSWRQEVRWDPQLCEKHFVASDYVKTSKYTYVKTGKIIELPLKFFRLKPDAVRSVFPNCPQCVSRQNACSEEAPEEKRKRVEDELLRIAMEKCLEEKQQKDKKNKVTIISEFLHALPSFNTSSFWSLINMDSKVLFLDLTAD</sequence>
<reference evidence="1" key="1">
    <citation type="submission" date="2020-05" db="EMBL/GenBank/DDBJ databases">
        <title>Large-scale comparative analyses of tick genomes elucidate their genetic diversity and vector capacities.</title>
        <authorList>
            <person name="Jia N."/>
            <person name="Wang J."/>
            <person name="Shi W."/>
            <person name="Du L."/>
            <person name="Sun Y."/>
            <person name="Zhan W."/>
            <person name="Jiang J."/>
            <person name="Wang Q."/>
            <person name="Zhang B."/>
            <person name="Ji P."/>
            <person name="Sakyi L.B."/>
            <person name="Cui X."/>
            <person name="Yuan T."/>
            <person name="Jiang B."/>
            <person name="Yang W."/>
            <person name="Lam T.T.-Y."/>
            <person name="Chang Q."/>
            <person name="Ding S."/>
            <person name="Wang X."/>
            <person name="Zhu J."/>
            <person name="Ruan X."/>
            <person name="Zhao L."/>
            <person name="Wei J."/>
            <person name="Que T."/>
            <person name="Du C."/>
            <person name="Cheng J."/>
            <person name="Dai P."/>
            <person name="Han X."/>
            <person name="Huang E."/>
            <person name="Gao Y."/>
            <person name="Liu J."/>
            <person name="Shao H."/>
            <person name="Ye R."/>
            <person name="Li L."/>
            <person name="Wei W."/>
            <person name="Wang X."/>
            <person name="Wang C."/>
            <person name="Yang T."/>
            <person name="Huo Q."/>
            <person name="Li W."/>
            <person name="Guo W."/>
            <person name="Chen H."/>
            <person name="Zhou L."/>
            <person name="Ni X."/>
            <person name="Tian J."/>
            <person name="Zhou Y."/>
            <person name="Sheng Y."/>
            <person name="Liu T."/>
            <person name="Pan Y."/>
            <person name="Xia L."/>
            <person name="Li J."/>
            <person name="Zhao F."/>
            <person name="Cao W."/>
        </authorList>
    </citation>
    <scope>NUCLEOTIDE SEQUENCE</scope>
    <source>
        <strain evidence="1">Dsil-2018</strain>
    </source>
</reference>